<sequence>MSEFTAAYNSQTGLVLKLPDWSVHCLLISVPVIVSYMYFNGELFGWHATCMSLGYVLLMGNGVWMSSRATVKPNGEERLMLLKLHGLFQAGAALSVAIGLYCIYHNKEIHGKPHFTTYHSQAGLVVLIATSAAVVMGVLGFKYLGLIRFVPENMHGLLKTVHRRTGAVTFFSSVFVAMLGLSTASIHQGMLTYFVLGLTSLAGGAVFNIYYARPQVGGVFNVVPLLSSIE</sequence>
<dbReference type="InterPro" id="IPR006593">
    <property type="entry name" value="Cyt_b561/ferric_Rdtase_TM"/>
</dbReference>
<evidence type="ECO:0000313" key="13">
    <source>
        <dbReference type="EMBL" id="CAD8665983.1"/>
    </source>
</evidence>
<evidence type="ECO:0000256" key="2">
    <source>
        <dbReference type="ARBA" id="ARBA00004141"/>
    </source>
</evidence>
<feature type="transmembrane region" description="Helical" evidence="11">
    <location>
        <begin position="21"/>
        <end position="39"/>
    </location>
</feature>
<evidence type="ECO:0000256" key="1">
    <source>
        <dbReference type="ARBA" id="ARBA00001970"/>
    </source>
</evidence>
<dbReference type="InterPro" id="IPR045150">
    <property type="entry name" value="CYB561D1/2"/>
</dbReference>
<dbReference type="PANTHER" id="PTHR15422">
    <property type="entry name" value="OS05G0565100 PROTEIN"/>
    <property type="match status" value="1"/>
</dbReference>
<feature type="transmembrane region" description="Helical" evidence="11">
    <location>
        <begin position="124"/>
        <end position="144"/>
    </location>
</feature>
<evidence type="ECO:0000259" key="12">
    <source>
        <dbReference type="PROSITE" id="PS50939"/>
    </source>
</evidence>
<organism evidence="13">
    <name type="scientific">Pyramimonas obovata</name>
    <dbReference type="NCBI Taxonomy" id="1411642"/>
    <lineage>
        <taxon>Eukaryota</taxon>
        <taxon>Viridiplantae</taxon>
        <taxon>Chlorophyta</taxon>
        <taxon>Pyramimonadophyceae</taxon>
        <taxon>Pyramimonadales</taxon>
        <taxon>Pyramimonadaceae</taxon>
        <taxon>Pyramimonas</taxon>
        <taxon>Pyramimonas incertae sedis</taxon>
    </lineage>
</organism>
<feature type="transmembrane region" description="Helical" evidence="11">
    <location>
        <begin position="165"/>
        <end position="184"/>
    </location>
</feature>
<dbReference type="PANTHER" id="PTHR15422:SF45">
    <property type="entry name" value="CYTOCHROME B561 DOMAIN-CONTAINING PROTEIN"/>
    <property type="match status" value="1"/>
</dbReference>
<dbReference type="Gene3D" id="1.20.120.1770">
    <property type="match status" value="1"/>
</dbReference>
<comment type="cofactor">
    <cofactor evidence="1">
        <name>heme b</name>
        <dbReference type="ChEBI" id="CHEBI:60344"/>
    </cofactor>
</comment>
<accession>A0A7S0WG64</accession>
<evidence type="ECO:0000256" key="5">
    <source>
        <dbReference type="ARBA" id="ARBA00022692"/>
    </source>
</evidence>
<feature type="domain" description="Cytochrome b561" evidence="12">
    <location>
        <begin position="15"/>
        <end position="219"/>
    </location>
</feature>
<comment type="subcellular location">
    <subcellularLocation>
        <location evidence="2">Membrane</location>
        <topology evidence="2">Multi-pass membrane protein</topology>
    </subcellularLocation>
</comment>
<dbReference type="PROSITE" id="PS50939">
    <property type="entry name" value="CYTOCHROME_B561"/>
    <property type="match status" value="1"/>
</dbReference>
<keyword evidence="6" id="KW-0479">Metal-binding</keyword>
<evidence type="ECO:0000256" key="7">
    <source>
        <dbReference type="ARBA" id="ARBA00022982"/>
    </source>
</evidence>
<dbReference type="GO" id="GO:0046872">
    <property type="term" value="F:metal ion binding"/>
    <property type="evidence" value="ECO:0007669"/>
    <property type="project" value="UniProtKB-KW"/>
</dbReference>
<keyword evidence="4" id="KW-0349">Heme</keyword>
<feature type="transmembrane region" description="Helical" evidence="11">
    <location>
        <begin position="45"/>
        <end position="64"/>
    </location>
</feature>
<feature type="transmembrane region" description="Helical" evidence="11">
    <location>
        <begin position="84"/>
        <end position="104"/>
    </location>
</feature>
<feature type="transmembrane region" description="Helical" evidence="11">
    <location>
        <begin position="190"/>
        <end position="211"/>
    </location>
</feature>
<keyword evidence="8 11" id="KW-1133">Transmembrane helix</keyword>
<evidence type="ECO:0000256" key="4">
    <source>
        <dbReference type="ARBA" id="ARBA00022617"/>
    </source>
</evidence>
<evidence type="ECO:0000256" key="10">
    <source>
        <dbReference type="ARBA" id="ARBA00023136"/>
    </source>
</evidence>
<evidence type="ECO:0000256" key="3">
    <source>
        <dbReference type="ARBA" id="ARBA00022448"/>
    </source>
</evidence>
<proteinExistence type="predicted"/>
<evidence type="ECO:0000256" key="6">
    <source>
        <dbReference type="ARBA" id="ARBA00022723"/>
    </source>
</evidence>
<keyword evidence="7" id="KW-0249">Electron transport</keyword>
<keyword evidence="9" id="KW-0408">Iron</keyword>
<evidence type="ECO:0000256" key="9">
    <source>
        <dbReference type="ARBA" id="ARBA00023004"/>
    </source>
</evidence>
<evidence type="ECO:0000256" key="8">
    <source>
        <dbReference type="ARBA" id="ARBA00022989"/>
    </source>
</evidence>
<reference evidence="13" key="1">
    <citation type="submission" date="2021-01" db="EMBL/GenBank/DDBJ databases">
        <authorList>
            <person name="Corre E."/>
            <person name="Pelletier E."/>
            <person name="Niang G."/>
            <person name="Scheremetjew M."/>
            <person name="Finn R."/>
            <person name="Kale V."/>
            <person name="Holt S."/>
            <person name="Cochrane G."/>
            <person name="Meng A."/>
            <person name="Brown T."/>
            <person name="Cohen L."/>
        </authorList>
    </citation>
    <scope>NUCLEOTIDE SEQUENCE</scope>
    <source>
        <strain evidence="13">CCMP722</strain>
    </source>
</reference>
<gene>
    <name evidence="13" type="ORF">POBO1169_LOCUS8434</name>
</gene>
<dbReference type="GO" id="GO:0140575">
    <property type="term" value="F:transmembrane monodehydroascorbate reductase activity"/>
    <property type="evidence" value="ECO:0007669"/>
    <property type="project" value="InterPro"/>
</dbReference>
<keyword evidence="5 11" id="KW-0812">Transmembrane</keyword>
<dbReference type="EMBL" id="HBFA01016436">
    <property type="protein sequence ID" value="CAD8665983.1"/>
    <property type="molecule type" value="Transcribed_RNA"/>
</dbReference>
<dbReference type="SMART" id="SM00665">
    <property type="entry name" value="B561"/>
    <property type="match status" value="1"/>
</dbReference>
<dbReference type="GO" id="GO:0016020">
    <property type="term" value="C:membrane"/>
    <property type="evidence" value="ECO:0007669"/>
    <property type="project" value="UniProtKB-SubCell"/>
</dbReference>
<dbReference type="Pfam" id="PF03188">
    <property type="entry name" value="Cytochrom_B561"/>
    <property type="match status" value="1"/>
</dbReference>
<name>A0A7S0WG64_9CHLO</name>
<evidence type="ECO:0000256" key="11">
    <source>
        <dbReference type="SAM" id="Phobius"/>
    </source>
</evidence>
<protein>
    <recommendedName>
        <fullName evidence="12">Cytochrome b561 domain-containing protein</fullName>
    </recommendedName>
</protein>
<dbReference type="AlphaFoldDB" id="A0A7S0WG64"/>
<keyword evidence="3" id="KW-0813">Transport</keyword>
<keyword evidence="10 11" id="KW-0472">Membrane</keyword>